<dbReference type="EnsemblBacteria" id="ABC46002">
    <property type="protein sequence ID" value="ABC46002"/>
    <property type="gene ID" value="SRU_1519"/>
</dbReference>
<evidence type="ECO:0000313" key="5">
    <source>
        <dbReference type="EMBL" id="ABC46002.1"/>
    </source>
</evidence>
<dbReference type="PANTHER" id="PTHR38445:SF9">
    <property type="entry name" value="HTH-TYPE TRANSCRIPTIONAL REPRESSOR YTRA"/>
    <property type="match status" value="1"/>
</dbReference>
<dbReference type="SMART" id="SM00345">
    <property type="entry name" value="HTH_GNTR"/>
    <property type="match status" value="1"/>
</dbReference>
<gene>
    <name evidence="5" type="ordered locus">SRU_1519</name>
</gene>
<feature type="domain" description="HTH gntR-type" evidence="4">
    <location>
        <begin position="29"/>
        <end position="97"/>
    </location>
</feature>
<dbReference type="AlphaFoldDB" id="Q2S2D9"/>
<proteinExistence type="predicted"/>
<dbReference type="Pfam" id="PF00392">
    <property type="entry name" value="GntR"/>
    <property type="match status" value="1"/>
</dbReference>
<evidence type="ECO:0000256" key="3">
    <source>
        <dbReference type="ARBA" id="ARBA00023163"/>
    </source>
</evidence>
<dbReference type="OrthoDB" id="362473at2"/>
<sequence length="326" mass="36050">MSCVGLITPFAITELAAMSTLDIDPDANVSVREQLVNQLRYLIASGHYNVNDTLPSTRTLGDQLDVSFHTVRKAYQELEDEGLLSSQVGSGYTVKERSPLAKSERMERGAKVVNDTLQQLVGLGLSDAEIESLFQEQATLLDHAGLERKLIVLGPHDELNRLCADQLSTALQKTVLPVSLSRIERHKDADYAFSPYPYLAQVLETLSRTDTMGFSTHLPPAVLETVARLRDRETLGLVTRYQDTIPPLSEELRSQTAYDGQVIAASIDREADHLQSFVQETDLLLATPASQRRLRPYLDDSLHDVEELKLLVGKDSIEAIANAVPA</sequence>
<evidence type="ECO:0000256" key="2">
    <source>
        <dbReference type="ARBA" id="ARBA00023125"/>
    </source>
</evidence>
<dbReference type="EMBL" id="CP000159">
    <property type="protein sequence ID" value="ABC46002.1"/>
    <property type="molecule type" value="Genomic_DNA"/>
</dbReference>
<dbReference type="GO" id="GO:0003700">
    <property type="term" value="F:DNA-binding transcription factor activity"/>
    <property type="evidence" value="ECO:0007669"/>
    <property type="project" value="InterPro"/>
</dbReference>
<dbReference type="PROSITE" id="PS50949">
    <property type="entry name" value="HTH_GNTR"/>
    <property type="match status" value="1"/>
</dbReference>
<dbReference type="eggNOG" id="COG1725">
    <property type="taxonomic scope" value="Bacteria"/>
</dbReference>
<dbReference type="Proteomes" id="UP000008674">
    <property type="component" value="Chromosome"/>
</dbReference>
<dbReference type="InterPro" id="IPR036390">
    <property type="entry name" value="WH_DNA-bd_sf"/>
</dbReference>
<organism evidence="5 6">
    <name type="scientific">Salinibacter ruber (strain DSM 13855 / M31)</name>
    <dbReference type="NCBI Taxonomy" id="309807"/>
    <lineage>
        <taxon>Bacteria</taxon>
        <taxon>Pseudomonadati</taxon>
        <taxon>Rhodothermota</taxon>
        <taxon>Rhodothermia</taxon>
        <taxon>Rhodothermales</taxon>
        <taxon>Salinibacteraceae</taxon>
        <taxon>Salinibacter</taxon>
    </lineage>
</organism>
<dbReference type="GO" id="GO:0003677">
    <property type="term" value="F:DNA binding"/>
    <property type="evidence" value="ECO:0007669"/>
    <property type="project" value="UniProtKB-KW"/>
</dbReference>
<evidence type="ECO:0000313" key="6">
    <source>
        <dbReference type="Proteomes" id="UP000008674"/>
    </source>
</evidence>
<keyword evidence="2" id="KW-0238">DNA-binding</keyword>
<dbReference type="SUPFAM" id="SSF46785">
    <property type="entry name" value="Winged helix' DNA-binding domain"/>
    <property type="match status" value="1"/>
</dbReference>
<evidence type="ECO:0000256" key="1">
    <source>
        <dbReference type="ARBA" id="ARBA00023015"/>
    </source>
</evidence>
<dbReference type="STRING" id="309807.SRU_1519"/>
<keyword evidence="3" id="KW-0804">Transcription</keyword>
<evidence type="ECO:0000259" key="4">
    <source>
        <dbReference type="PROSITE" id="PS50949"/>
    </source>
</evidence>
<dbReference type="InterPro" id="IPR036388">
    <property type="entry name" value="WH-like_DNA-bd_sf"/>
</dbReference>
<dbReference type="Gene3D" id="1.10.10.10">
    <property type="entry name" value="Winged helix-like DNA-binding domain superfamily/Winged helix DNA-binding domain"/>
    <property type="match status" value="1"/>
</dbReference>
<dbReference type="CDD" id="cd07377">
    <property type="entry name" value="WHTH_GntR"/>
    <property type="match status" value="1"/>
</dbReference>
<protein>
    <submittedName>
        <fullName evidence="5">Transcriptional regulator, GntR family protein</fullName>
    </submittedName>
</protein>
<dbReference type="HOGENOM" id="CLU_911774_0_0_10"/>
<dbReference type="InterPro" id="IPR000524">
    <property type="entry name" value="Tscrpt_reg_HTH_GntR"/>
</dbReference>
<dbReference type="PANTHER" id="PTHR38445">
    <property type="entry name" value="HTH-TYPE TRANSCRIPTIONAL REPRESSOR YTRA"/>
    <property type="match status" value="1"/>
</dbReference>
<name>Q2S2D9_SALRD</name>
<keyword evidence="6" id="KW-1185">Reference proteome</keyword>
<accession>Q2S2D9</accession>
<keyword evidence="1" id="KW-0805">Transcription regulation</keyword>
<dbReference type="KEGG" id="sru:SRU_1519"/>
<reference evidence="5 6" key="1">
    <citation type="journal article" date="2005" name="Proc. Natl. Acad. Sci. U.S.A.">
        <title>The genome of Salinibacter ruber: convergence and gene exchange among hyperhalophilic bacteria and archaea.</title>
        <authorList>
            <person name="Mongodin E.F."/>
            <person name="Nelson K.E."/>
            <person name="Daugherty S."/>
            <person name="Deboy R.T."/>
            <person name="Wister J."/>
            <person name="Khouri H."/>
            <person name="Weidman J."/>
            <person name="Walsh D.A."/>
            <person name="Papke R.T."/>
            <person name="Sanchez Perez G."/>
            <person name="Sharma A.K."/>
            <person name="Nesbo C.L."/>
            <person name="MacLeod D."/>
            <person name="Bapteste E."/>
            <person name="Doolittle W.F."/>
            <person name="Charlebois R.L."/>
            <person name="Legault B."/>
            <person name="Rodriguez-Valera F."/>
        </authorList>
    </citation>
    <scope>NUCLEOTIDE SEQUENCE [LARGE SCALE GENOMIC DNA]</scope>
    <source>
        <strain evidence="6">DSM 13855 / CECT 5946 / M31</strain>
    </source>
</reference>